<evidence type="ECO:0000256" key="2">
    <source>
        <dbReference type="ARBA" id="ARBA00022490"/>
    </source>
</evidence>
<evidence type="ECO:0000256" key="11">
    <source>
        <dbReference type="ARBA" id="ARBA00023204"/>
    </source>
</evidence>
<dbReference type="GO" id="GO:0006281">
    <property type="term" value="P:DNA repair"/>
    <property type="evidence" value="ECO:0007669"/>
    <property type="project" value="UniProtKB-UniRule"/>
</dbReference>
<evidence type="ECO:0000256" key="5">
    <source>
        <dbReference type="ARBA" id="ARBA00022759"/>
    </source>
</evidence>
<evidence type="ECO:0000256" key="10">
    <source>
        <dbReference type="ARBA" id="ARBA00023172"/>
    </source>
</evidence>
<comment type="function">
    <text evidence="13">The RuvA-RuvB-RuvC complex processes Holliday junction (HJ) DNA during genetic recombination and DNA repair. Endonuclease that resolves HJ intermediates. Cleaves cruciform DNA by making single-stranded nicks across the HJ at symmetrical positions within the homologous arms, yielding a 5'-phosphate and a 3'-hydroxyl group; requires a central core of homology in the junction. The consensus cleavage sequence is 5'-(A/T)TT(C/G)-3'. Cleavage occurs on the 3'-side of the TT dinucleotide at the point of strand exchange. HJ branch migration catalyzed by RuvA-RuvB allows RuvC to scan DNA until it finds its consensus sequence, where it cleaves and resolves the cruciform DNA.</text>
</comment>
<comment type="catalytic activity">
    <reaction evidence="12 13">
        <text>Endonucleolytic cleavage at a junction such as a reciprocal single-stranded crossover between two homologous DNA duplexes (Holliday junction).</text>
        <dbReference type="EC" id="3.1.21.10"/>
    </reaction>
</comment>
<evidence type="ECO:0000256" key="12">
    <source>
        <dbReference type="ARBA" id="ARBA00029354"/>
    </source>
</evidence>
<dbReference type="NCBIfam" id="NF000711">
    <property type="entry name" value="PRK00039.2-1"/>
    <property type="match status" value="1"/>
</dbReference>
<proteinExistence type="inferred from homology"/>
<evidence type="ECO:0000256" key="14">
    <source>
        <dbReference type="NCBIfam" id="TIGR00228"/>
    </source>
</evidence>
<protein>
    <recommendedName>
        <fullName evidence="13 14">Crossover junction endodeoxyribonuclease RuvC</fullName>
        <ecNumber evidence="13 14">3.1.21.10</ecNumber>
    </recommendedName>
    <alternativeName>
        <fullName evidence="13">Holliday junction nuclease RuvC</fullName>
    </alternativeName>
    <alternativeName>
        <fullName evidence="13">Holliday junction resolvase RuvC</fullName>
    </alternativeName>
</protein>
<keyword evidence="6 13" id="KW-0227">DNA damage</keyword>
<dbReference type="AlphaFoldDB" id="A0A9D9DPB1"/>
<keyword evidence="10 13" id="KW-0233">DNA recombination</keyword>
<reference evidence="15" key="2">
    <citation type="journal article" date="2021" name="PeerJ">
        <title>Extensive microbial diversity within the chicken gut microbiome revealed by metagenomics and culture.</title>
        <authorList>
            <person name="Gilroy R."/>
            <person name="Ravi A."/>
            <person name="Getino M."/>
            <person name="Pursley I."/>
            <person name="Horton D.L."/>
            <person name="Alikhan N.F."/>
            <person name="Baker D."/>
            <person name="Gharbi K."/>
            <person name="Hall N."/>
            <person name="Watson M."/>
            <person name="Adriaenssens E.M."/>
            <person name="Foster-Nyarko E."/>
            <person name="Jarju S."/>
            <person name="Secka A."/>
            <person name="Antonio M."/>
            <person name="Oren A."/>
            <person name="Chaudhuri R.R."/>
            <person name="La Ragione R."/>
            <person name="Hildebrand F."/>
            <person name="Pallen M.J."/>
        </authorList>
    </citation>
    <scope>NUCLEOTIDE SEQUENCE</scope>
    <source>
        <strain evidence="15">10192</strain>
    </source>
</reference>
<dbReference type="EMBL" id="JADIND010000114">
    <property type="protein sequence ID" value="MBO8430827.1"/>
    <property type="molecule type" value="Genomic_DNA"/>
</dbReference>
<dbReference type="PANTHER" id="PTHR30194:SF3">
    <property type="entry name" value="CROSSOVER JUNCTION ENDODEOXYRIBONUCLEASE RUVC"/>
    <property type="match status" value="1"/>
</dbReference>
<evidence type="ECO:0000313" key="16">
    <source>
        <dbReference type="Proteomes" id="UP000823632"/>
    </source>
</evidence>
<dbReference type="SUPFAM" id="SSF53098">
    <property type="entry name" value="Ribonuclease H-like"/>
    <property type="match status" value="1"/>
</dbReference>
<organism evidence="15 16">
    <name type="scientific">Candidatus Scatousia excrementipullorum</name>
    <dbReference type="NCBI Taxonomy" id="2840936"/>
    <lineage>
        <taxon>Bacteria</taxon>
        <taxon>Candidatus Scatousia</taxon>
    </lineage>
</organism>
<sequence>MKILGIDPGMAIVGYSLVEFDGKNCTLLKSGSIQTKKNTRESSRLLEILEDITTIVEDFKPDVASIEKLFFFRNRTTVMPVAHARGIILAILEKYGVPIFEYTPMEVKQVLTGYGRADKKEVEQMVKIALNTDTLPKLDDTVDSIAIAICHSRSCI</sequence>
<dbReference type="NCBIfam" id="TIGR00228">
    <property type="entry name" value="ruvC"/>
    <property type="match status" value="1"/>
</dbReference>
<dbReference type="PRINTS" id="PR00696">
    <property type="entry name" value="RSOLVASERUVC"/>
</dbReference>
<dbReference type="GO" id="GO:0003677">
    <property type="term" value="F:DNA binding"/>
    <property type="evidence" value="ECO:0007669"/>
    <property type="project" value="UniProtKB-KW"/>
</dbReference>
<dbReference type="GO" id="GO:0000287">
    <property type="term" value="F:magnesium ion binding"/>
    <property type="evidence" value="ECO:0007669"/>
    <property type="project" value="UniProtKB-UniRule"/>
</dbReference>
<keyword evidence="2 13" id="KW-0963">Cytoplasm</keyword>
<keyword evidence="5 13" id="KW-0255">Endonuclease</keyword>
<feature type="active site" evidence="13">
    <location>
        <position position="7"/>
    </location>
</feature>
<keyword evidence="8 13" id="KW-0460">Magnesium</keyword>
<dbReference type="GO" id="GO:0008821">
    <property type="term" value="F:crossover junction DNA endonuclease activity"/>
    <property type="evidence" value="ECO:0007669"/>
    <property type="project" value="UniProtKB-UniRule"/>
</dbReference>
<dbReference type="GO" id="GO:0048476">
    <property type="term" value="C:Holliday junction resolvase complex"/>
    <property type="evidence" value="ECO:0007669"/>
    <property type="project" value="UniProtKB-UniRule"/>
</dbReference>
<keyword evidence="4 13" id="KW-0479">Metal-binding</keyword>
<name>A0A9D9DPB1_9BACT</name>
<dbReference type="GO" id="GO:0006310">
    <property type="term" value="P:DNA recombination"/>
    <property type="evidence" value="ECO:0007669"/>
    <property type="project" value="UniProtKB-UniRule"/>
</dbReference>
<evidence type="ECO:0000313" key="15">
    <source>
        <dbReference type="EMBL" id="MBO8430827.1"/>
    </source>
</evidence>
<dbReference type="HAMAP" id="MF_00034">
    <property type="entry name" value="RuvC"/>
    <property type="match status" value="1"/>
</dbReference>
<dbReference type="Gene3D" id="3.30.420.10">
    <property type="entry name" value="Ribonuclease H-like superfamily/Ribonuclease H"/>
    <property type="match status" value="1"/>
</dbReference>
<keyword evidence="7 13" id="KW-0378">Hydrolase</keyword>
<accession>A0A9D9DPB1</accession>
<evidence type="ECO:0000256" key="6">
    <source>
        <dbReference type="ARBA" id="ARBA00022763"/>
    </source>
</evidence>
<keyword evidence="11 13" id="KW-0234">DNA repair</keyword>
<feature type="binding site" evidence="13">
    <location>
        <position position="7"/>
    </location>
    <ligand>
        <name>Mg(2+)</name>
        <dbReference type="ChEBI" id="CHEBI:18420"/>
        <label>1</label>
    </ligand>
</feature>
<dbReference type="FunFam" id="3.30.420.10:FF:000002">
    <property type="entry name" value="Crossover junction endodeoxyribonuclease RuvC"/>
    <property type="match status" value="1"/>
</dbReference>
<dbReference type="PANTHER" id="PTHR30194">
    <property type="entry name" value="CROSSOVER JUNCTION ENDODEOXYRIBONUCLEASE RUVC"/>
    <property type="match status" value="1"/>
</dbReference>
<gene>
    <name evidence="13 15" type="primary">ruvC</name>
    <name evidence="15" type="ORF">IAC76_05520</name>
</gene>
<evidence type="ECO:0000256" key="13">
    <source>
        <dbReference type="HAMAP-Rule" id="MF_00034"/>
    </source>
</evidence>
<comment type="similarity">
    <text evidence="1 13">Belongs to the RuvC family.</text>
</comment>
<comment type="subcellular location">
    <subcellularLocation>
        <location evidence="13">Cytoplasm</location>
    </subcellularLocation>
</comment>
<evidence type="ECO:0000256" key="8">
    <source>
        <dbReference type="ARBA" id="ARBA00022842"/>
    </source>
</evidence>
<dbReference type="EC" id="3.1.21.10" evidence="13 14"/>
<feature type="active site" evidence="13">
    <location>
        <position position="67"/>
    </location>
</feature>
<feature type="binding site" evidence="13">
    <location>
        <position position="140"/>
    </location>
    <ligand>
        <name>Mg(2+)</name>
        <dbReference type="ChEBI" id="CHEBI:18420"/>
        <label>1</label>
    </ligand>
</feature>
<evidence type="ECO:0000256" key="4">
    <source>
        <dbReference type="ARBA" id="ARBA00022723"/>
    </source>
</evidence>
<dbReference type="Proteomes" id="UP000823632">
    <property type="component" value="Unassembled WGS sequence"/>
</dbReference>
<keyword evidence="9 13" id="KW-0238">DNA-binding</keyword>
<comment type="caution">
    <text evidence="15">The sequence shown here is derived from an EMBL/GenBank/DDBJ whole genome shotgun (WGS) entry which is preliminary data.</text>
</comment>
<evidence type="ECO:0000256" key="3">
    <source>
        <dbReference type="ARBA" id="ARBA00022722"/>
    </source>
</evidence>
<dbReference type="InterPro" id="IPR012337">
    <property type="entry name" value="RNaseH-like_sf"/>
</dbReference>
<comment type="subunit">
    <text evidence="13">Homodimer which binds Holliday junction (HJ) DNA. The HJ becomes 2-fold symmetrical on binding to RuvC with unstacked arms; it has a different conformation from HJ DNA in complex with RuvA. In the full resolvosome a probable DNA-RuvA(4)-RuvB(12)-RuvC(2) complex forms which resolves the HJ.</text>
</comment>
<dbReference type="Pfam" id="PF02075">
    <property type="entry name" value="RuvC"/>
    <property type="match status" value="1"/>
</dbReference>
<feature type="binding site" evidence="13">
    <location>
        <position position="67"/>
    </location>
    <ligand>
        <name>Mg(2+)</name>
        <dbReference type="ChEBI" id="CHEBI:18420"/>
        <label>2</label>
    </ligand>
</feature>
<comment type="cofactor">
    <cofactor evidence="13">
        <name>Mg(2+)</name>
        <dbReference type="ChEBI" id="CHEBI:18420"/>
    </cofactor>
    <text evidence="13">Binds 2 Mg(2+) ion per subunit.</text>
</comment>
<evidence type="ECO:0000256" key="1">
    <source>
        <dbReference type="ARBA" id="ARBA00009518"/>
    </source>
</evidence>
<feature type="active site" evidence="13">
    <location>
        <position position="140"/>
    </location>
</feature>
<evidence type="ECO:0000256" key="9">
    <source>
        <dbReference type="ARBA" id="ARBA00023125"/>
    </source>
</evidence>
<evidence type="ECO:0000256" key="7">
    <source>
        <dbReference type="ARBA" id="ARBA00022801"/>
    </source>
</evidence>
<dbReference type="InterPro" id="IPR002176">
    <property type="entry name" value="X-over_junc_endoDNase_RuvC"/>
</dbReference>
<dbReference type="InterPro" id="IPR036397">
    <property type="entry name" value="RNaseH_sf"/>
</dbReference>
<dbReference type="CDD" id="cd16962">
    <property type="entry name" value="RuvC"/>
    <property type="match status" value="1"/>
</dbReference>
<dbReference type="GO" id="GO:0005737">
    <property type="term" value="C:cytoplasm"/>
    <property type="evidence" value="ECO:0007669"/>
    <property type="project" value="UniProtKB-SubCell"/>
</dbReference>
<keyword evidence="3 13" id="KW-0540">Nuclease</keyword>
<reference evidence="15" key="1">
    <citation type="submission" date="2020-10" db="EMBL/GenBank/DDBJ databases">
        <authorList>
            <person name="Gilroy R."/>
        </authorList>
    </citation>
    <scope>NUCLEOTIDE SEQUENCE</scope>
    <source>
        <strain evidence="15">10192</strain>
    </source>
</reference>